<dbReference type="GO" id="GO:0005509">
    <property type="term" value="F:calcium ion binding"/>
    <property type="evidence" value="ECO:0007669"/>
    <property type="project" value="InterPro"/>
</dbReference>
<dbReference type="SMART" id="SM00046">
    <property type="entry name" value="DAGKc"/>
    <property type="match status" value="1"/>
</dbReference>
<dbReference type="Pfam" id="PF00130">
    <property type="entry name" value="C1_1"/>
    <property type="match status" value="1"/>
</dbReference>
<dbReference type="Gene3D" id="1.10.238.110">
    <property type="entry name" value="Diacylglycerol kinase alpha"/>
    <property type="match status" value="1"/>
</dbReference>
<dbReference type="GO" id="GO:0005524">
    <property type="term" value="F:ATP binding"/>
    <property type="evidence" value="ECO:0007669"/>
    <property type="project" value="UniProtKB-KW"/>
</dbReference>
<dbReference type="CDD" id="cd00051">
    <property type="entry name" value="EFh"/>
    <property type="match status" value="1"/>
</dbReference>
<proteinExistence type="inferred from homology"/>
<evidence type="ECO:0000256" key="16">
    <source>
        <dbReference type="RuleBase" id="RU361128"/>
    </source>
</evidence>
<comment type="similarity">
    <text evidence="2 16">Belongs to the eukaryotic diacylglycerol kinase family.</text>
</comment>
<evidence type="ECO:0000256" key="9">
    <source>
        <dbReference type="ARBA" id="ARBA00022837"/>
    </source>
</evidence>
<keyword evidence="10 16" id="KW-0067">ATP-binding</keyword>
<dbReference type="InterPro" id="IPR037607">
    <property type="entry name" value="DGK"/>
</dbReference>
<dbReference type="PROSITE" id="PS50146">
    <property type="entry name" value="DAGK"/>
    <property type="match status" value="1"/>
</dbReference>
<evidence type="ECO:0000259" key="18">
    <source>
        <dbReference type="PROSITE" id="PS50146"/>
    </source>
</evidence>
<gene>
    <name evidence="20" type="primary">DGKA</name>
</gene>
<evidence type="ECO:0000256" key="1">
    <source>
        <dbReference type="ARBA" id="ARBA00005175"/>
    </source>
</evidence>
<dbReference type="PROSITE" id="PS50081">
    <property type="entry name" value="ZF_DAG_PE_2"/>
    <property type="match status" value="2"/>
</dbReference>
<name>A0A8C6PIU6_NOTFU</name>
<evidence type="ECO:0000256" key="13">
    <source>
        <dbReference type="ARBA" id="ARBA00023395"/>
    </source>
</evidence>
<dbReference type="CDD" id="cd20799">
    <property type="entry name" value="C1_DGK_typeI_rpt1"/>
    <property type="match status" value="1"/>
</dbReference>
<reference evidence="20" key="1">
    <citation type="submission" date="2014-08" db="EMBL/GenBank/DDBJ databases">
        <authorList>
            <person name="Senf B."/>
            <person name="Petzold A."/>
            <person name="Downie B.R."/>
            <person name="Koch P."/>
            <person name="Platzer M."/>
        </authorList>
    </citation>
    <scope>NUCLEOTIDE SEQUENCE [LARGE SCALE GENOMIC DNA]</scope>
    <source>
        <strain evidence="20">GRZ</strain>
    </source>
</reference>
<reference evidence="20" key="3">
    <citation type="submission" date="2025-09" db="UniProtKB">
        <authorList>
            <consortium name="Ensembl"/>
        </authorList>
    </citation>
    <scope>IDENTIFICATION</scope>
</reference>
<organism evidence="20 21">
    <name type="scientific">Nothobranchius furzeri</name>
    <name type="common">Turquoise killifish</name>
    <dbReference type="NCBI Taxonomy" id="105023"/>
    <lineage>
        <taxon>Eukaryota</taxon>
        <taxon>Metazoa</taxon>
        <taxon>Chordata</taxon>
        <taxon>Craniata</taxon>
        <taxon>Vertebrata</taxon>
        <taxon>Euteleostomi</taxon>
        <taxon>Actinopterygii</taxon>
        <taxon>Neopterygii</taxon>
        <taxon>Teleostei</taxon>
        <taxon>Neoteleostei</taxon>
        <taxon>Acanthomorphata</taxon>
        <taxon>Ovalentaria</taxon>
        <taxon>Atherinomorphae</taxon>
        <taxon>Cyprinodontiformes</taxon>
        <taxon>Nothobranchiidae</taxon>
        <taxon>Nothobranchius</taxon>
    </lineage>
</organism>
<evidence type="ECO:0000313" key="20">
    <source>
        <dbReference type="Ensembl" id="ENSNFUP00015043458.1"/>
    </source>
</evidence>
<keyword evidence="6 16" id="KW-0547">Nucleotide-binding</keyword>
<dbReference type="InterPro" id="IPR046349">
    <property type="entry name" value="C1-like_sf"/>
</dbReference>
<dbReference type="GeneTree" id="ENSGT00940000157144"/>
<dbReference type="SUPFAM" id="SSF111331">
    <property type="entry name" value="NAD kinase/diacylglycerol kinase-like"/>
    <property type="match status" value="1"/>
</dbReference>
<keyword evidence="11" id="KW-0443">Lipid metabolism</keyword>
<dbReference type="Gene3D" id="3.30.60.20">
    <property type="match status" value="1"/>
</dbReference>
<keyword evidence="21" id="KW-1185">Reference proteome</keyword>
<comment type="catalytic activity">
    <reaction evidence="15">
        <text>a 1,2-diacyl-sn-glycerol + ATP = a 1,2-diacyl-sn-glycero-3-phosphate + ADP + H(+)</text>
        <dbReference type="Rhea" id="RHEA:10272"/>
        <dbReference type="ChEBI" id="CHEBI:15378"/>
        <dbReference type="ChEBI" id="CHEBI:17815"/>
        <dbReference type="ChEBI" id="CHEBI:30616"/>
        <dbReference type="ChEBI" id="CHEBI:58608"/>
        <dbReference type="ChEBI" id="CHEBI:456216"/>
        <dbReference type="EC" id="2.7.1.107"/>
    </reaction>
    <physiologicalReaction direction="left-to-right" evidence="15">
        <dbReference type="Rhea" id="RHEA:10273"/>
    </physiologicalReaction>
</comment>
<dbReference type="GO" id="GO:0005886">
    <property type="term" value="C:plasma membrane"/>
    <property type="evidence" value="ECO:0007669"/>
    <property type="project" value="TreeGrafter"/>
</dbReference>
<dbReference type="FunFam" id="2.60.200.40:FF:000003">
    <property type="entry name" value="Diacylglycerol kinase"/>
    <property type="match status" value="1"/>
</dbReference>
<dbReference type="Proteomes" id="UP000694548">
    <property type="component" value="Chromosome sgr10"/>
</dbReference>
<feature type="domain" description="Phorbol-ester/DAG-type" evidence="17">
    <location>
        <begin position="157"/>
        <end position="207"/>
    </location>
</feature>
<dbReference type="SUPFAM" id="SSF57889">
    <property type="entry name" value="Cysteine-rich domain"/>
    <property type="match status" value="2"/>
</dbReference>
<dbReference type="InterPro" id="IPR011992">
    <property type="entry name" value="EF-hand-dom_pair"/>
</dbReference>
<evidence type="ECO:0000259" key="19">
    <source>
        <dbReference type="PROSITE" id="PS50222"/>
    </source>
</evidence>
<evidence type="ECO:0000256" key="15">
    <source>
        <dbReference type="ARBA" id="ARBA00023411"/>
    </source>
</evidence>
<dbReference type="InterPro" id="IPR002048">
    <property type="entry name" value="EF_hand_dom"/>
</dbReference>
<dbReference type="GO" id="GO:0046486">
    <property type="term" value="P:glycerolipid metabolic process"/>
    <property type="evidence" value="ECO:0007669"/>
    <property type="project" value="UniProtKB-UniPathway"/>
</dbReference>
<dbReference type="Gene3D" id="1.10.238.10">
    <property type="entry name" value="EF-hand"/>
    <property type="match status" value="1"/>
</dbReference>
<evidence type="ECO:0000256" key="4">
    <source>
        <dbReference type="ARBA" id="ARBA00022723"/>
    </source>
</evidence>
<dbReference type="GO" id="GO:0004143">
    <property type="term" value="F:ATP-dependent diacylglycerol kinase activity"/>
    <property type="evidence" value="ECO:0007669"/>
    <property type="project" value="UniProtKB-EC"/>
</dbReference>
<dbReference type="InterPro" id="IPR000756">
    <property type="entry name" value="Diacylglycerol_kin_accessory"/>
</dbReference>
<protein>
    <recommendedName>
        <fullName evidence="16">Diacylglycerol kinase</fullName>
        <shortName evidence="16">DAG kinase</shortName>
        <ecNumber evidence="16">2.7.1.107</ecNumber>
    </recommendedName>
</protein>
<evidence type="ECO:0000256" key="6">
    <source>
        <dbReference type="ARBA" id="ARBA00022741"/>
    </source>
</evidence>
<comment type="catalytic activity">
    <reaction evidence="13">
        <text>1,2-didecanoyl-sn-glycerol + ATP = 1,2-didecanoyl-sn-glycero-3-phosphate + ADP + H(+)</text>
        <dbReference type="Rhea" id="RHEA:43428"/>
        <dbReference type="ChEBI" id="CHEBI:15378"/>
        <dbReference type="ChEBI" id="CHEBI:18155"/>
        <dbReference type="ChEBI" id="CHEBI:30616"/>
        <dbReference type="ChEBI" id="CHEBI:78227"/>
        <dbReference type="ChEBI" id="CHEBI:456216"/>
    </reaction>
    <physiologicalReaction direction="left-to-right" evidence="13">
        <dbReference type="Rhea" id="RHEA:43429"/>
    </physiologicalReaction>
</comment>
<dbReference type="FunFam" id="1.10.238.10:FF:000017">
    <property type="entry name" value="Diacylglycerol kinase"/>
    <property type="match status" value="1"/>
</dbReference>
<dbReference type="GO" id="GO:0007200">
    <property type="term" value="P:phospholipase C-activating G protein-coupled receptor signaling pathway"/>
    <property type="evidence" value="ECO:0007669"/>
    <property type="project" value="InterPro"/>
</dbReference>
<dbReference type="InterPro" id="IPR016064">
    <property type="entry name" value="NAD/diacylglycerol_kinase_sf"/>
</dbReference>
<dbReference type="PANTHER" id="PTHR11255">
    <property type="entry name" value="DIACYLGLYCEROL KINASE"/>
    <property type="match status" value="1"/>
</dbReference>
<evidence type="ECO:0000256" key="8">
    <source>
        <dbReference type="ARBA" id="ARBA00022833"/>
    </source>
</evidence>
<evidence type="ECO:0000256" key="10">
    <source>
        <dbReference type="ARBA" id="ARBA00022840"/>
    </source>
</evidence>
<evidence type="ECO:0000256" key="2">
    <source>
        <dbReference type="ARBA" id="ARBA00009280"/>
    </source>
</evidence>
<evidence type="ECO:0000259" key="17">
    <source>
        <dbReference type="PROSITE" id="PS50081"/>
    </source>
</evidence>
<dbReference type="Pfam" id="PF00609">
    <property type="entry name" value="DAGK_acc"/>
    <property type="match status" value="1"/>
</dbReference>
<dbReference type="InterPro" id="IPR018247">
    <property type="entry name" value="EF_Hand_1_Ca_BS"/>
</dbReference>
<comment type="catalytic activity">
    <reaction evidence="14">
        <text>1-octadecanoyl-2-(5Z,8Z,11Z,14Z-eicosatetraenoyl)-sn-glycerol + ATP = 1-octadecanoyl-2-(5Z,8Z,11Z,14Z-eicosatetraenoyl)-sn-glycero-3-phosphate + ADP + H(+)</text>
        <dbReference type="Rhea" id="RHEA:40323"/>
        <dbReference type="ChEBI" id="CHEBI:15378"/>
        <dbReference type="ChEBI" id="CHEBI:30616"/>
        <dbReference type="ChEBI" id="CHEBI:75728"/>
        <dbReference type="ChEBI" id="CHEBI:77091"/>
        <dbReference type="ChEBI" id="CHEBI:456216"/>
    </reaction>
    <physiologicalReaction direction="left-to-right" evidence="14">
        <dbReference type="Rhea" id="RHEA:40324"/>
    </physiologicalReaction>
</comment>
<dbReference type="Pfam" id="PF14513">
    <property type="entry name" value="DAG_kinase_N"/>
    <property type="match status" value="1"/>
</dbReference>
<reference evidence="20" key="2">
    <citation type="submission" date="2025-08" db="UniProtKB">
        <authorList>
            <consortium name="Ensembl"/>
        </authorList>
    </citation>
    <scope>IDENTIFICATION</scope>
</reference>
<keyword evidence="7 16" id="KW-0418">Kinase</keyword>
<dbReference type="EC" id="2.7.1.107" evidence="16"/>
<dbReference type="InterPro" id="IPR002219">
    <property type="entry name" value="PKC_DAG/PE"/>
</dbReference>
<keyword evidence="9" id="KW-0106">Calcium</keyword>
<evidence type="ECO:0000256" key="5">
    <source>
        <dbReference type="ARBA" id="ARBA00022737"/>
    </source>
</evidence>
<evidence type="ECO:0000256" key="11">
    <source>
        <dbReference type="ARBA" id="ARBA00023098"/>
    </source>
</evidence>
<dbReference type="UniPathway" id="UPA00230"/>
<evidence type="ECO:0000256" key="12">
    <source>
        <dbReference type="ARBA" id="ARBA00023371"/>
    </source>
</evidence>
<sequence>YSYYTLKNYLPIRNFASSCLDAVGFCLFLKTYLEMEDIPADFCQRLFRYFQHKEQDESSTNPTIADRLCLVLVTFKLYDKDGNGLLDSSEVDRIISQMMRAADYLGWDVTELRPVLKDMMCAIDVDASGTVTLEEWLKGGMNNIPLLVLLGLKRDGQHIWRLKHFNKPTYCCVCESMLLGIGKQGLCCTCCKYTVHNQCANKNPEPCARTFVKSKQEIGKATHDWIKADCNSTKCQVCFKKIKTLAGKWCVWCQEMRHDDCVIPGVPKCDCGPLKDHILPPWAIYSVSKVTEEDTKLLNVTPDGHILQISPVPDTHPLLVFVNPKSGGNQGQRVLRKFQGLLNPRQVYNLSNVGPAALLQEYASVQDFGVWGRRHGWVLKVCPPVAVLPLGTGNDMARCLRWGGGYEGAELTEILKEIEASEVIPLDRWSFQVIPNNPQEVEDPVPYEIINNYFSIGVDASIAHRFHSMREKHPQRFNSRMKNKLMYLEFATSESISASCKKLIDCLEIECCGSPLKLNNRSLEGIAILNIPSIHGGSNLWGESKKPDSPSEGRRSEVITDPEILKTVTQEISDKRFEVVGLEGAIEMGQIYTRMKNAGHRLAQTSQITIRTKKAMPMQIDGEPWMQPPCTVTACNLRFINRRLTRMFLSCILVTSRPHHAHLLP</sequence>
<keyword evidence="4" id="KW-0479">Metal-binding</keyword>
<dbReference type="PROSITE" id="PS00018">
    <property type="entry name" value="EF_HAND_1"/>
    <property type="match status" value="2"/>
</dbReference>
<dbReference type="SMART" id="SM00045">
    <property type="entry name" value="DAGKa"/>
    <property type="match status" value="1"/>
</dbReference>
<comment type="catalytic activity">
    <reaction evidence="12">
        <text>1,2-di-(9Z-octadecenoyl)-sn-glycerol + ATP = 1,2-di-(9Z-octadecenoyl)-sn-glycero-3-phosphate + ADP + H(+)</text>
        <dbReference type="Rhea" id="RHEA:40327"/>
        <dbReference type="ChEBI" id="CHEBI:15378"/>
        <dbReference type="ChEBI" id="CHEBI:30616"/>
        <dbReference type="ChEBI" id="CHEBI:52333"/>
        <dbReference type="ChEBI" id="CHEBI:74546"/>
        <dbReference type="ChEBI" id="CHEBI:456216"/>
    </reaction>
    <physiologicalReaction direction="left-to-right" evidence="12">
        <dbReference type="Rhea" id="RHEA:40328"/>
    </physiologicalReaction>
</comment>
<dbReference type="InterPro" id="IPR001206">
    <property type="entry name" value="Diacylglycerol_kinase_cat_dom"/>
</dbReference>
<dbReference type="InterPro" id="IPR029477">
    <property type="entry name" value="DAG_kinase_typeI_N"/>
</dbReference>
<keyword evidence="8" id="KW-0862">Zinc</keyword>
<dbReference type="SMART" id="SM00054">
    <property type="entry name" value="EFh"/>
    <property type="match status" value="2"/>
</dbReference>
<feature type="domain" description="DAGKc" evidence="18">
    <location>
        <begin position="313"/>
        <end position="435"/>
    </location>
</feature>
<dbReference type="PROSITE" id="PS50222">
    <property type="entry name" value="EF_HAND_2"/>
    <property type="match status" value="1"/>
</dbReference>
<feature type="domain" description="Phorbol-ester/DAG-type" evidence="17">
    <location>
        <begin position="222"/>
        <end position="269"/>
    </location>
</feature>
<comment type="pathway">
    <text evidence="1">Lipid metabolism; glycerolipid metabolism.</text>
</comment>
<dbReference type="SUPFAM" id="SSF47473">
    <property type="entry name" value="EF-hand"/>
    <property type="match status" value="1"/>
</dbReference>
<dbReference type="AlphaFoldDB" id="A0A8C6PIU6"/>
<dbReference type="SMART" id="SM00109">
    <property type="entry name" value="C1"/>
    <property type="match status" value="2"/>
</dbReference>
<dbReference type="Gene3D" id="2.60.200.40">
    <property type="match status" value="1"/>
</dbReference>
<keyword evidence="3 16" id="KW-0808">Transferase</keyword>
<dbReference type="Ensembl" id="ENSNFUT00015045358.1">
    <property type="protein sequence ID" value="ENSNFUP00015043458.1"/>
    <property type="gene ID" value="ENSNFUG00015020663.1"/>
</dbReference>
<dbReference type="InterPro" id="IPR038199">
    <property type="entry name" value="DGK_typeI_N_sf"/>
</dbReference>
<dbReference type="Pfam" id="PF00781">
    <property type="entry name" value="DAGK_cat"/>
    <property type="match status" value="1"/>
</dbReference>
<evidence type="ECO:0000256" key="14">
    <source>
        <dbReference type="ARBA" id="ARBA00023400"/>
    </source>
</evidence>
<evidence type="ECO:0000256" key="7">
    <source>
        <dbReference type="ARBA" id="ARBA00022777"/>
    </source>
</evidence>
<evidence type="ECO:0000256" key="3">
    <source>
        <dbReference type="ARBA" id="ARBA00022679"/>
    </source>
</evidence>
<accession>A0A8C6PIU6</accession>
<dbReference type="PROSITE" id="PS00479">
    <property type="entry name" value="ZF_DAG_PE_1"/>
    <property type="match status" value="1"/>
</dbReference>
<feature type="domain" description="EF-hand" evidence="19">
    <location>
        <begin position="75"/>
        <end position="101"/>
    </location>
</feature>
<dbReference type="PANTHER" id="PTHR11255:SF38">
    <property type="entry name" value="DIACYLGLYCEROL KINASE ALPHA"/>
    <property type="match status" value="1"/>
</dbReference>
<keyword evidence="5" id="KW-0677">Repeat</keyword>
<evidence type="ECO:0000313" key="21">
    <source>
        <dbReference type="Proteomes" id="UP000694548"/>
    </source>
</evidence>